<gene>
    <name evidence="1" type="ORF">AWC12_03910</name>
</gene>
<evidence type="ECO:0000313" key="2">
    <source>
        <dbReference type="Proteomes" id="UP000193622"/>
    </source>
</evidence>
<name>A0A1X1WXV7_MYCIR</name>
<dbReference type="EMBL" id="LQPC01000016">
    <property type="protein sequence ID" value="ORV91444.1"/>
    <property type="molecule type" value="Genomic_DNA"/>
</dbReference>
<proteinExistence type="predicted"/>
<protein>
    <submittedName>
        <fullName evidence="1">Uncharacterized protein</fullName>
    </submittedName>
</protein>
<accession>A0A1X1WXV7</accession>
<dbReference type="AlphaFoldDB" id="A0A1X1WXV7"/>
<organism evidence="1 2">
    <name type="scientific">Mycolicibacterium iranicum</name>
    <name type="common">Mycobacterium iranicum</name>
    <dbReference type="NCBI Taxonomy" id="912594"/>
    <lineage>
        <taxon>Bacteria</taxon>
        <taxon>Bacillati</taxon>
        <taxon>Actinomycetota</taxon>
        <taxon>Actinomycetes</taxon>
        <taxon>Mycobacteriales</taxon>
        <taxon>Mycobacteriaceae</taxon>
        <taxon>Mycolicibacterium</taxon>
    </lineage>
</organism>
<reference evidence="1 2" key="1">
    <citation type="submission" date="2016-01" db="EMBL/GenBank/DDBJ databases">
        <title>The new phylogeny of the genus Mycobacterium.</title>
        <authorList>
            <person name="Tarcisio F."/>
            <person name="Conor M."/>
            <person name="Antonella G."/>
            <person name="Elisabetta G."/>
            <person name="Giulia F.S."/>
            <person name="Sara T."/>
            <person name="Anna F."/>
            <person name="Clotilde B."/>
            <person name="Roberto B."/>
            <person name="Veronica D.S."/>
            <person name="Fabio R."/>
            <person name="Monica P."/>
            <person name="Olivier J."/>
            <person name="Enrico T."/>
            <person name="Nicola S."/>
        </authorList>
    </citation>
    <scope>NUCLEOTIDE SEQUENCE [LARGE SCALE GENOMIC DNA]</scope>
    <source>
        <strain evidence="1 2">DSM 45541</strain>
    </source>
</reference>
<comment type="caution">
    <text evidence="1">The sequence shown here is derived from an EMBL/GenBank/DDBJ whole genome shotgun (WGS) entry which is preliminary data.</text>
</comment>
<dbReference type="RefSeq" id="WP_024449593.1">
    <property type="nucleotide sequence ID" value="NZ_LQPC01000016.1"/>
</dbReference>
<dbReference type="Proteomes" id="UP000193622">
    <property type="component" value="Unassembled WGS sequence"/>
</dbReference>
<sequence length="889" mass="95611">MAANDHSVAIGQVGSLGTLNVEARTVHMNFHVPAPSSSIAEAVGPSPLDTADAVSLGPLASTEAQGLLDRANQLAADDPRAALELFREVQRRLVAAGFPIHAAEFDHRVAALCVSTGEEDTAVRLMLQSLWEADISGSSMRADRVLGALRNLAGFPDFPKGSEEPLTARLGAAVEIAEFVSDHLQTPVPLPIEIPSEAISLVDAEDRARTVLFAAESALGDDNLAWIVNNRQVITTAADEIAHTLPEIALRLRLASADATGEWGDLLHASSSGIARNLKALVLARHARHKLLQAVPIEADRDWRAAVNEACLSERYTDAADWLLSQRFVANRFGVLADDKWHPLAQALLNMPSKARIVAGAESVRELGLAALHFNSPRIAAINLRRHLLEGIRSASFFDERDARGLLGAHYLACGELPLAAFYTIGAGNYKESRDVAKAFGDTYHDVTELIKSPLSWVCASALEFTTQQADLIPDNDLNSVVAQALSTIDDVASGARLDSPVFSPQMRRSAYGLLAAVSERLTACDAETVLKLLSGFVECEKHHYRPTDESHVLIAAGIAQTHTGELRGAAVEQLIGLYGRASHAFGDSARRALAANFDQVRDRLHEMAEGTHLDAAAFLAWQDPADTTTDAAQAAAQRLCQPAKSGPNGFGVGTGAVNDSLLAASLSEPERISCIEMLFKKAESSWEPATNRDDYLRAASNLVNGIPEDTRRTYFTKALSFASDMPHSKADAFQASMSSPLSAMRVNDGSDCRPAAVYLAGRLADTVEEKQRVRDAALRLVGVGTDEDYRVTKTLQLVQSQLDGSVGLLAQGSWTLKSLAAMLWVESTTLPDEVGIALSRDPDVRVRKALARALSSSPNRADSIARITLAQDPRWSVRTLSNNRSTDR</sequence>
<evidence type="ECO:0000313" key="1">
    <source>
        <dbReference type="EMBL" id="ORV91444.1"/>
    </source>
</evidence>